<dbReference type="Gene3D" id="1.20.5.340">
    <property type="match status" value="1"/>
</dbReference>
<keyword evidence="1 2" id="KW-0175">Coiled coil</keyword>
<name>A0ABQ9UYP5_SAGOE</name>
<dbReference type="Proteomes" id="UP001266305">
    <property type="component" value="Unassembled WGS sequence"/>
</dbReference>
<protein>
    <submittedName>
        <fullName evidence="3">Melanoma inhibitory activity protein 2</fullName>
    </submittedName>
</protein>
<feature type="non-terminal residue" evidence="3">
    <location>
        <position position="1"/>
    </location>
</feature>
<evidence type="ECO:0000313" key="3">
    <source>
        <dbReference type="EMBL" id="KAK2101991.1"/>
    </source>
</evidence>
<gene>
    <name evidence="3" type="primary">MIA2_10</name>
    <name evidence="3" type="ORF">P7K49_019658</name>
</gene>
<keyword evidence="4" id="KW-1185">Reference proteome</keyword>
<reference evidence="3 4" key="1">
    <citation type="submission" date="2023-05" db="EMBL/GenBank/DDBJ databases">
        <title>B98-5 Cell Line De Novo Hybrid Assembly: An Optical Mapping Approach.</title>
        <authorList>
            <person name="Kananen K."/>
            <person name="Auerbach J.A."/>
            <person name="Kautto E."/>
            <person name="Blachly J.S."/>
        </authorList>
    </citation>
    <scope>NUCLEOTIDE SEQUENCE [LARGE SCALE GENOMIC DNA]</scope>
    <source>
        <strain evidence="3">B95-8</strain>
        <tissue evidence="3">Cell line</tissue>
    </source>
</reference>
<comment type="caution">
    <text evidence="3">The sequence shown here is derived from an EMBL/GenBank/DDBJ whole genome shotgun (WGS) entry which is preliminary data.</text>
</comment>
<evidence type="ECO:0000313" key="4">
    <source>
        <dbReference type="Proteomes" id="UP001266305"/>
    </source>
</evidence>
<dbReference type="InterPro" id="IPR051500">
    <property type="entry name" value="cTAGE_MIA/OTOR"/>
</dbReference>
<proteinExistence type="predicted"/>
<evidence type="ECO:0000256" key="1">
    <source>
        <dbReference type="ARBA" id="ARBA00023054"/>
    </source>
</evidence>
<dbReference type="PANTHER" id="PTHR23158">
    <property type="entry name" value="MELANOMA INHIBITORY ACTIVITY-RELATED"/>
    <property type="match status" value="1"/>
</dbReference>
<feature type="coiled-coil region" evidence="2">
    <location>
        <begin position="22"/>
        <end position="84"/>
    </location>
</feature>
<accession>A0ABQ9UYP5</accession>
<sequence length="100" mass="11475">YEGHEVESSLKDASFEKEATEAQSLEATCAKLNRSNVELEDKILCLEKELKEEKYKHSEQGELMADISKRTQSLEDESKSLKSQVAEAKMIFKIFQMKND</sequence>
<organism evidence="3 4">
    <name type="scientific">Saguinus oedipus</name>
    <name type="common">Cotton-top tamarin</name>
    <name type="synonym">Oedipomidas oedipus</name>
    <dbReference type="NCBI Taxonomy" id="9490"/>
    <lineage>
        <taxon>Eukaryota</taxon>
        <taxon>Metazoa</taxon>
        <taxon>Chordata</taxon>
        <taxon>Craniata</taxon>
        <taxon>Vertebrata</taxon>
        <taxon>Euteleostomi</taxon>
        <taxon>Mammalia</taxon>
        <taxon>Eutheria</taxon>
        <taxon>Euarchontoglires</taxon>
        <taxon>Primates</taxon>
        <taxon>Haplorrhini</taxon>
        <taxon>Platyrrhini</taxon>
        <taxon>Cebidae</taxon>
        <taxon>Callitrichinae</taxon>
        <taxon>Saguinus</taxon>
    </lineage>
</organism>
<evidence type="ECO:0000256" key="2">
    <source>
        <dbReference type="SAM" id="Coils"/>
    </source>
</evidence>
<dbReference type="EMBL" id="JASSZA010000009">
    <property type="protein sequence ID" value="KAK2101991.1"/>
    <property type="molecule type" value="Genomic_DNA"/>
</dbReference>
<dbReference type="PANTHER" id="PTHR23158:SF38">
    <property type="entry name" value="MELANOMA INHIBITORY ACTIVITY PROTEIN 2"/>
    <property type="match status" value="1"/>
</dbReference>